<feature type="region of interest" description="Disordered" evidence="1">
    <location>
        <begin position="42"/>
        <end position="64"/>
    </location>
</feature>
<comment type="caution">
    <text evidence="2">The sequence shown here is derived from an EMBL/GenBank/DDBJ whole genome shotgun (WGS) entry which is preliminary data.</text>
</comment>
<dbReference type="Proteomes" id="UP001317259">
    <property type="component" value="Unassembled WGS sequence"/>
</dbReference>
<reference evidence="2 3" key="1">
    <citation type="submission" date="2022-04" db="EMBL/GenBank/DDBJ databases">
        <title>Genome draft of Actinomadura sp. ATCC 31491.</title>
        <authorList>
            <person name="Shi X."/>
            <person name="Du Y."/>
        </authorList>
    </citation>
    <scope>NUCLEOTIDE SEQUENCE [LARGE SCALE GENOMIC DNA]</scope>
    <source>
        <strain evidence="2 3">ATCC 31491</strain>
    </source>
</reference>
<gene>
    <name evidence="2" type="ORF">MF672_035410</name>
</gene>
<organism evidence="2 3">
    <name type="scientific">Actinomadura luzonensis</name>
    <dbReference type="NCBI Taxonomy" id="2805427"/>
    <lineage>
        <taxon>Bacteria</taxon>
        <taxon>Bacillati</taxon>
        <taxon>Actinomycetota</taxon>
        <taxon>Actinomycetes</taxon>
        <taxon>Streptosporangiales</taxon>
        <taxon>Thermomonosporaceae</taxon>
        <taxon>Actinomadura</taxon>
    </lineage>
</organism>
<feature type="compositionally biased region" description="Pro residues" evidence="1">
    <location>
        <begin position="245"/>
        <end position="278"/>
    </location>
</feature>
<dbReference type="EMBL" id="JAKRKC020000002">
    <property type="protein sequence ID" value="MCK2219045.1"/>
    <property type="molecule type" value="Genomic_DNA"/>
</dbReference>
<protein>
    <recommendedName>
        <fullName evidence="4">Secreted protein</fullName>
    </recommendedName>
</protein>
<evidence type="ECO:0008006" key="4">
    <source>
        <dbReference type="Google" id="ProtNLM"/>
    </source>
</evidence>
<keyword evidence="3" id="KW-1185">Reference proteome</keyword>
<name>A0ABT0G4C4_9ACTN</name>
<feature type="compositionally biased region" description="Basic and acidic residues" evidence="1">
    <location>
        <begin position="283"/>
        <end position="297"/>
    </location>
</feature>
<dbReference type="RefSeq" id="WP_247815578.1">
    <property type="nucleotide sequence ID" value="NZ_JAKRKC020000002.1"/>
</dbReference>
<evidence type="ECO:0000256" key="1">
    <source>
        <dbReference type="SAM" id="MobiDB-lite"/>
    </source>
</evidence>
<sequence>MLGSARTPSDAWQQVFDLIEAGDDRRLAASLTRAVAGPRAASMAEPMAGPSAGPMAGPSAGLDAGPSARLDARLDAGLDAGLDAEARREVARRLPGHLSRCPRRHVEERASSYRLAGAACLESAAEVADWLGRAELRRFPTSARTDAARLLSLLSTRPVRWRAELAVRLARGLDTSAMLSADGWGDRPNWDLAAALVLETQIEPPGECPASHVPGGGGSAAPDHGPGTLDGRSALHDPTASVPTAPAPAPAGPTPAGPTPAAPAPAGPAPAGPVPDGPAPDGEADRPQPDDCGHDHDGCGLGEGFAVGWAMWRAMRERLHALSPLLAPEGLPHYARLPADPLLRHVVPYLFSGLAGNGPAAAYWRLIWRSPTIVAELAALETTGTTPRRTLIDGCAARFLAAGGDAAEAAPFVALWRRLRPGPDEVPVRDFVRLLPSAPSPVAQVAVEELRRADAAGGVPAELFAEAVRALVFRPEHKHVANAVRWLAAGPPARSATALDALAAAFDAGQPAVRERAARLAVKLAPYADDAGRAAVREAAVRLPADLRALVSAGYGLVTAAPEEPPAVPALHATPLPALAPAVTGAAELAVELEMAGRPREPLELERLLAALVELAFRDRDGLAAALAGWRRRHWREPFDPRLYTYGISGYDADPGSLLARCALAIVSPSDSLALTASLAEYRRVSPPIDARVDRFVQQRLREVVATFEGRAATVPVLLATPTSPTGHVDPEALLDRMERLGAREPLATDLQQALLRLPREVGPEVAVRAERLPVRAGRTVAEWLRGGGLPDPAVTWSLETVKHSAGPGWAVSERLEVHARVEPGPGLPQPVAGVCRVDPLRDRASEERWLPYVLPSHREVVAAHLLLRLPLRLDSRDGLVEFVAALAHGDGPVGPATVSTIVLGLGHRHPEQRASAIDALITLAARGQLPAAELGRILARLAGAGLVKLQRVAGALAELTAMGAHAEVWAALAEALPPLLAARGDPPPSRPRPRSGLGELLGVAADAAALAGARTEVAGVAELAARKGSSLLLHEARRLHRQLGG</sequence>
<accession>A0ABT0G4C4</accession>
<evidence type="ECO:0000313" key="2">
    <source>
        <dbReference type="EMBL" id="MCK2219045.1"/>
    </source>
</evidence>
<evidence type="ECO:0000313" key="3">
    <source>
        <dbReference type="Proteomes" id="UP001317259"/>
    </source>
</evidence>
<proteinExistence type="predicted"/>
<feature type="region of interest" description="Disordered" evidence="1">
    <location>
        <begin position="204"/>
        <end position="297"/>
    </location>
</feature>